<dbReference type="PANTHER" id="PTHR31096:SF60">
    <property type="entry name" value="ACT DOMAIN-CONTAINING PROTEIN ACR12"/>
    <property type="match status" value="1"/>
</dbReference>
<dbReference type="EMBL" id="JALJOT010000008">
    <property type="protein sequence ID" value="KAK9908048.1"/>
    <property type="molecule type" value="Genomic_DNA"/>
</dbReference>
<dbReference type="PROSITE" id="PS51671">
    <property type="entry name" value="ACT"/>
    <property type="match status" value="1"/>
</dbReference>
<keyword evidence="1" id="KW-0677">Repeat</keyword>
<comment type="caution">
    <text evidence="3">The sequence shown here is derived from an EMBL/GenBank/DDBJ whole genome shotgun (WGS) entry which is preliminary data.</text>
</comment>
<keyword evidence="4" id="KW-1185">Reference proteome</keyword>
<dbReference type="Proteomes" id="UP001491310">
    <property type="component" value="Unassembled WGS sequence"/>
</dbReference>
<evidence type="ECO:0000313" key="3">
    <source>
        <dbReference type="EMBL" id="KAK9908048.1"/>
    </source>
</evidence>
<name>A0ABR2YMC9_9CHLO</name>
<dbReference type="InterPro" id="IPR045865">
    <property type="entry name" value="ACT-like_dom_sf"/>
</dbReference>
<evidence type="ECO:0000256" key="1">
    <source>
        <dbReference type="ARBA" id="ARBA00022737"/>
    </source>
</evidence>
<sequence>MAFALALQSVLLARDAADVRTGSFAQVQPIHRQGRLSKGVTQSVRLRGRLCRAQQGVASPPAENGAVGTSEEVPTPIVKIDNQHDPFATVVTIEFGDRLGQLLDTIAALKNLKLNIRRAKIKAGAGANKFYITDALTSEKILKSARLEEIRLTIFNNLLKYHPESGSAIGWGESATPVTEADPLHPLGARDGPKIRTTVEVTEEESGTHSKVSIRTRDRPGLLTDIVHTLKDISVNVVSAEVDTEGAVAKDEFYVTYHGEPLNTSMATLVTNALQYYLQLAEVEREESY</sequence>
<proteinExistence type="predicted"/>
<accession>A0ABR2YMC9</accession>
<evidence type="ECO:0000259" key="2">
    <source>
        <dbReference type="PROSITE" id="PS51671"/>
    </source>
</evidence>
<evidence type="ECO:0000313" key="4">
    <source>
        <dbReference type="Proteomes" id="UP001491310"/>
    </source>
</evidence>
<dbReference type="InterPro" id="IPR002912">
    <property type="entry name" value="ACT_dom"/>
</dbReference>
<dbReference type="PANTHER" id="PTHR31096">
    <property type="entry name" value="ACT DOMAIN-CONTAINING PROTEIN ACR4-RELATED"/>
    <property type="match status" value="1"/>
</dbReference>
<dbReference type="Gene3D" id="3.30.70.260">
    <property type="match status" value="1"/>
</dbReference>
<gene>
    <name evidence="3" type="ORF">WJX75_002091</name>
</gene>
<organism evidence="3 4">
    <name type="scientific">Coccomyxa subellipsoidea</name>
    <dbReference type="NCBI Taxonomy" id="248742"/>
    <lineage>
        <taxon>Eukaryota</taxon>
        <taxon>Viridiplantae</taxon>
        <taxon>Chlorophyta</taxon>
        <taxon>core chlorophytes</taxon>
        <taxon>Trebouxiophyceae</taxon>
        <taxon>Trebouxiophyceae incertae sedis</taxon>
        <taxon>Coccomyxaceae</taxon>
        <taxon>Coccomyxa</taxon>
    </lineage>
</organism>
<dbReference type="InterPro" id="IPR040217">
    <property type="entry name" value="ACR1-12"/>
</dbReference>
<feature type="domain" description="ACT" evidence="2">
    <location>
        <begin position="211"/>
        <end position="288"/>
    </location>
</feature>
<protein>
    <recommendedName>
        <fullName evidence="2">ACT domain-containing protein</fullName>
    </recommendedName>
</protein>
<dbReference type="SUPFAM" id="SSF55021">
    <property type="entry name" value="ACT-like"/>
    <property type="match status" value="1"/>
</dbReference>
<reference evidence="3 4" key="1">
    <citation type="journal article" date="2024" name="Nat. Commun.">
        <title>Phylogenomics reveals the evolutionary origins of lichenization in chlorophyte algae.</title>
        <authorList>
            <person name="Puginier C."/>
            <person name="Libourel C."/>
            <person name="Otte J."/>
            <person name="Skaloud P."/>
            <person name="Haon M."/>
            <person name="Grisel S."/>
            <person name="Petersen M."/>
            <person name="Berrin J.G."/>
            <person name="Delaux P.M."/>
            <person name="Dal Grande F."/>
            <person name="Keller J."/>
        </authorList>
    </citation>
    <scope>NUCLEOTIDE SEQUENCE [LARGE SCALE GENOMIC DNA]</scope>
    <source>
        <strain evidence="3 4">SAG 216-7</strain>
    </source>
</reference>
<dbReference type="CDD" id="cd04873">
    <property type="entry name" value="ACT_UUR-ACR-like"/>
    <property type="match status" value="1"/>
</dbReference>